<proteinExistence type="predicted"/>
<feature type="domain" description="LamG-like jellyroll fold" evidence="4">
    <location>
        <begin position="403"/>
        <end position="540"/>
    </location>
</feature>
<evidence type="ECO:0000259" key="4">
    <source>
        <dbReference type="SMART" id="SM00560"/>
    </source>
</evidence>
<keyword evidence="1" id="KW-0732">Signal</keyword>
<dbReference type="RefSeq" id="WP_006884326.1">
    <property type="nucleotide sequence ID" value="NZ_AOIU01000031.1"/>
</dbReference>
<dbReference type="InterPro" id="IPR051441">
    <property type="entry name" value="SelW_related"/>
</dbReference>
<organism evidence="5 6">
    <name type="scientific">Halosimplex carlsbadense 2-9-1</name>
    <dbReference type="NCBI Taxonomy" id="797114"/>
    <lineage>
        <taxon>Archaea</taxon>
        <taxon>Methanobacteriati</taxon>
        <taxon>Methanobacteriota</taxon>
        <taxon>Stenosarchaea group</taxon>
        <taxon>Halobacteria</taxon>
        <taxon>Halobacteriales</taxon>
        <taxon>Haloarculaceae</taxon>
        <taxon>Halosimplex</taxon>
    </lineage>
</organism>
<accession>M0CP92</accession>
<evidence type="ECO:0000313" key="6">
    <source>
        <dbReference type="Proteomes" id="UP000011626"/>
    </source>
</evidence>
<dbReference type="PANTHER" id="PTHR15124:SF27">
    <property type="entry name" value="MIGRATION AND INVASION ENHANCER 1"/>
    <property type="match status" value="1"/>
</dbReference>
<evidence type="ECO:0000256" key="1">
    <source>
        <dbReference type="ARBA" id="ARBA00022729"/>
    </source>
</evidence>
<name>M0CP92_9EURY</name>
<keyword evidence="6" id="KW-1185">Reference proteome</keyword>
<dbReference type="SMART" id="SM00560">
    <property type="entry name" value="LamGL"/>
    <property type="match status" value="2"/>
</dbReference>
<dbReference type="Gene3D" id="2.60.120.200">
    <property type="match status" value="2"/>
</dbReference>
<feature type="domain" description="LamG-like jellyroll fold" evidence="4">
    <location>
        <begin position="141"/>
        <end position="278"/>
    </location>
</feature>
<evidence type="ECO:0000256" key="3">
    <source>
        <dbReference type="SAM" id="MobiDB-lite"/>
    </source>
</evidence>
<comment type="caution">
    <text evidence="5">The sequence shown here is derived from an EMBL/GenBank/DDBJ whole genome shotgun (WGS) entry which is preliminary data.</text>
</comment>
<evidence type="ECO:0000256" key="2">
    <source>
        <dbReference type="ARBA" id="ARBA00023157"/>
    </source>
</evidence>
<feature type="region of interest" description="Disordered" evidence="3">
    <location>
        <begin position="289"/>
        <end position="342"/>
    </location>
</feature>
<evidence type="ECO:0000313" key="5">
    <source>
        <dbReference type="EMBL" id="ELZ24222.1"/>
    </source>
</evidence>
<dbReference type="SUPFAM" id="SSF49899">
    <property type="entry name" value="Concanavalin A-like lectins/glucanases"/>
    <property type="match status" value="2"/>
</dbReference>
<dbReference type="Pfam" id="PF13385">
    <property type="entry name" value="Laminin_G_3"/>
    <property type="match status" value="2"/>
</dbReference>
<protein>
    <submittedName>
        <fullName evidence="5">LamG domain-containing protein</fullName>
    </submittedName>
</protein>
<feature type="compositionally biased region" description="Low complexity" evidence="3">
    <location>
        <begin position="548"/>
        <end position="595"/>
    </location>
</feature>
<feature type="compositionally biased region" description="Pro residues" evidence="3">
    <location>
        <begin position="304"/>
        <end position="330"/>
    </location>
</feature>
<dbReference type="STRING" id="797114.C475_13272"/>
<feature type="region of interest" description="Disordered" evidence="3">
    <location>
        <begin position="544"/>
        <end position="622"/>
    </location>
</feature>
<keyword evidence="2" id="KW-1015">Disulfide bond</keyword>
<dbReference type="EMBL" id="AOIU01000031">
    <property type="protein sequence ID" value="ELZ24222.1"/>
    <property type="molecule type" value="Genomic_DNA"/>
</dbReference>
<dbReference type="AlphaFoldDB" id="M0CP92"/>
<dbReference type="InterPro" id="IPR013320">
    <property type="entry name" value="ConA-like_dom_sf"/>
</dbReference>
<dbReference type="Proteomes" id="UP000011626">
    <property type="component" value="Unassembled WGS sequence"/>
</dbReference>
<dbReference type="InterPro" id="IPR006558">
    <property type="entry name" value="LamG-like"/>
</dbReference>
<dbReference type="eggNOG" id="arCOG07813">
    <property type="taxonomic scope" value="Archaea"/>
</dbReference>
<dbReference type="PATRIC" id="fig|797114.5.peg.2696"/>
<reference evidence="5 6" key="1">
    <citation type="journal article" date="2014" name="PLoS Genet.">
        <title>Phylogenetically driven sequencing of extremely halophilic archaea reveals strategies for static and dynamic osmo-response.</title>
        <authorList>
            <person name="Becker E.A."/>
            <person name="Seitzer P.M."/>
            <person name="Tritt A."/>
            <person name="Larsen D."/>
            <person name="Krusor M."/>
            <person name="Yao A.I."/>
            <person name="Wu D."/>
            <person name="Madern D."/>
            <person name="Eisen J.A."/>
            <person name="Darling A.E."/>
            <person name="Facciotti M.T."/>
        </authorList>
    </citation>
    <scope>NUCLEOTIDE SEQUENCE [LARGE SCALE GENOMIC DNA]</scope>
    <source>
        <strain evidence="5 6">2-9-1</strain>
    </source>
</reference>
<feature type="compositionally biased region" description="Low complexity" evidence="3">
    <location>
        <begin position="289"/>
        <end position="303"/>
    </location>
</feature>
<gene>
    <name evidence="5" type="ORF">C475_13272</name>
</gene>
<dbReference type="PANTHER" id="PTHR15124">
    <property type="entry name" value="SELENOPROTEIN W"/>
    <property type="match status" value="1"/>
</dbReference>
<sequence>MAPDPPEGDREGDDETLDISRRSLLKATGAATIVSSSIAGCLGGDDPGARRVGYGGYPYRLDPGLAAVAAFAPTSDGLVGHWTLDGTDASATDAAGDNAGTIRGSPRQGVAGVHGSTAYEFGASADNFVEVADDDALKPTSALSVGGWYRTASGENSQTLVQKADRRYGDEGYAVDVQTPNSLRGHVAVESGQASVNPFGLDTNDGGWHHVLLTWDGAALVAYFDGEEVDRDASQSGDVAHSDRPLYIGYGDNSYTTYYDMDGAIDDVRVYQRALSADDVAALYEGEAATATPTETATATPTATPTPTPTGTPTPTPTPTATPTATPTPTPAGSGDPTPVAHWRFEETSGSTAADGVGSNDGTAVGSPDLSAAGVFDSSGIALGASASNYVEVPDASGIRPADTLSVGGWYRTDSGANSQTLVQKADRRFGDEGYAVDVQTPSSLRGHVAVESGQASVNPYGLETNDGEWHHVFLTWDGTDLIAYFDGEEVDRDASQAGPMVHSDRSLYVGYGDNGYSSYYDMDGRIDDLRLYDEALSAAQVGALASGDTPTGTPTATPTPTATSTPTTTPTDTGTPTPTATDTPTTTPTDTDTPTPIPNDEFGERGYGEFGFGGVDPETTS</sequence>
<dbReference type="OrthoDB" id="313284at2157"/>